<proteinExistence type="predicted"/>
<dbReference type="Pfam" id="PF13602">
    <property type="entry name" value="ADH_zinc_N_2"/>
    <property type="match status" value="1"/>
</dbReference>
<dbReference type="EMBL" id="HBNS01038393">
    <property type="protein sequence ID" value="CAE4635784.1"/>
    <property type="molecule type" value="Transcribed_RNA"/>
</dbReference>
<dbReference type="Gene3D" id="3.40.50.720">
    <property type="entry name" value="NAD(P)-binding Rossmann-like Domain"/>
    <property type="match status" value="1"/>
</dbReference>
<feature type="transmembrane region" description="Helical" evidence="1">
    <location>
        <begin position="12"/>
        <end position="32"/>
    </location>
</feature>
<keyword evidence="1" id="KW-0472">Membrane</keyword>
<evidence type="ECO:0000313" key="3">
    <source>
        <dbReference type="EMBL" id="CAE4635784.1"/>
    </source>
</evidence>
<dbReference type="Pfam" id="PF08240">
    <property type="entry name" value="ADH_N"/>
    <property type="match status" value="1"/>
</dbReference>
<dbReference type="Gene3D" id="3.90.180.10">
    <property type="entry name" value="Medium-chain alcohol dehydrogenases, catalytic domain"/>
    <property type="match status" value="1"/>
</dbReference>
<dbReference type="InterPro" id="IPR013154">
    <property type="entry name" value="ADH-like_N"/>
</dbReference>
<organism evidence="3">
    <name type="scientific">Ditylum brightwellii</name>
    <dbReference type="NCBI Taxonomy" id="49249"/>
    <lineage>
        <taxon>Eukaryota</taxon>
        <taxon>Sar</taxon>
        <taxon>Stramenopiles</taxon>
        <taxon>Ochrophyta</taxon>
        <taxon>Bacillariophyta</taxon>
        <taxon>Mediophyceae</taxon>
        <taxon>Lithodesmiophycidae</taxon>
        <taxon>Lithodesmiales</taxon>
        <taxon>Lithodesmiaceae</taxon>
        <taxon>Ditylum</taxon>
    </lineage>
</organism>
<name>A0A7S4S608_9STRA</name>
<dbReference type="InterPro" id="IPR036291">
    <property type="entry name" value="NAD(P)-bd_dom_sf"/>
</dbReference>
<dbReference type="InterPro" id="IPR050700">
    <property type="entry name" value="YIM1/Zinc_Alcohol_DH_Fams"/>
</dbReference>
<feature type="domain" description="Enoyl reductase (ER)" evidence="2">
    <location>
        <begin position="77"/>
        <end position="407"/>
    </location>
</feature>
<evidence type="ECO:0000256" key="1">
    <source>
        <dbReference type="SAM" id="Phobius"/>
    </source>
</evidence>
<reference evidence="3" key="1">
    <citation type="submission" date="2021-01" db="EMBL/GenBank/DDBJ databases">
        <authorList>
            <person name="Corre E."/>
            <person name="Pelletier E."/>
            <person name="Niang G."/>
            <person name="Scheremetjew M."/>
            <person name="Finn R."/>
            <person name="Kale V."/>
            <person name="Holt S."/>
            <person name="Cochrane G."/>
            <person name="Meng A."/>
            <person name="Brown T."/>
            <person name="Cohen L."/>
        </authorList>
    </citation>
    <scope>NUCLEOTIDE SEQUENCE</scope>
    <source>
        <strain evidence="3">GSO104</strain>
    </source>
</reference>
<keyword evidence="1" id="KW-0812">Transmembrane</keyword>
<sequence>MICGRGCMPINLLGSVVGTFLAVSLLSTFHILRKQQQQKQQQNNMKAAIATGTENIDQYIHVKEDWPKPTLATAVDGKTGKLVSKLPNERHLIVKVLACALAPGDCRLFSGKTDLVQLPKWGRPYVIGSDLCGIVEEISSDEPYFQVGDKIIARFDEPQPHGMCAEYACVKARFSEKCPASIPATQACTLPASAAAARLIAQTLVKPDSRVLLLGASGGLGTFVCQYAKLYGASYLAATTTQTELVQSLGVDRVIDYRTENWWELESEFQDQPFDLVVDLVNGQNWQKGGCSKTKVLKKGKGTTYTQLISGVQTEIDMTGLNMISFILGTMLGRPLYAKLNPWCPRLTFPQGLDLKPGDLKAILEDVAEKRIRVVLDPASPFGFDTASVRAAMMKQKSKHAHGKVVIEIAKEN</sequence>
<gene>
    <name evidence="3" type="ORF">DBRI00130_LOCUS29946</name>
</gene>
<accession>A0A7S4S608</accession>
<dbReference type="PANTHER" id="PTHR11695">
    <property type="entry name" value="ALCOHOL DEHYDROGENASE RELATED"/>
    <property type="match status" value="1"/>
</dbReference>
<dbReference type="SMART" id="SM00829">
    <property type="entry name" value="PKS_ER"/>
    <property type="match status" value="1"/>
</dbReference>
<protein>
    <recommendedName>
        <fullName evidence="2">Enoyl reductase (ER) domain-containing protein</fullName>
    </recommendedName>
</protein>
<dbReference type="GO" id="GO:0016491">
    <property type="term" value="F:oxidoreductase activity"/>
    <property type="evidence" value="ECO:0007669"/>
    <property type="project" value="InterPro"/>
</dbReference>
<dbReference type="InterPro" id="IPR020843">
    <property type="entry name" value="ER"/>
</dbReference>
<dbReference type="AlphaFoldDB" id="A0A7S4S608"/>
<dbReference type="SUPFAM" id="SSF50129">
    <property type="entry name" value="GroES-like"/>
    <property type="match status" value="1"/>
</dbReference>
<evidence type="ECO:0000259" key="2">
    <source>
        <dbReference type="SMART" id="SM00829"/>
    </source>
</evidence>
<dbReference type="SUPFAM" id="SSF51735">
    <property type="entry name" value="NAD(P)-binding Rossmann-fold domains"/>
    <property type="match status" value="1"/>
</dbReference>
<keyword evidence="1" id="KW-1133">Transmembrane helix</keyword>
<dbReference type="PANTHER" id="PTHR11695:SF294">
    <property type="entry name" value="RETICULON-4-INTERACTING PROTEIN 1, MITOCHONDRIAL"/>
    <property type="match status" value="1"/>
</dbReference>
<dbReference type="InterPro" id="IPR011032">
    <property type="entry name" value="GroES-like_sf"/>
</dbReference>